<organism evidence="4 5">
    <name type="scientific">Tepidibacter formicigenes DSM 15518</name>
    <dbReference type="NCBI Taxonomy" id="1123349"/>
    <lineage>
        <taxon>Bacteria</taxon>
        <taxon>Bacillati</taxon>
        <taxon>Bacillota</taxon>
        <taxon>Clostridia</taxon>
        <taxon>Peptostreptococcales</taxon>
        <taxon>Peptostreptococcaceae</taxon>
        <taxon>Tepidibacter</taxon>
    </lineage>
</organism>
<feature type="domain" description="LysM" evidence="3">
    <location>
        <begin position="534"/>
        <end position="578"/>
    </location>
</feature>
<dbReference type="SUPFAM" id="SSF55816">
    <property type="entry name" value="5'-nucleotidase (syn. UDP-sugar hydrolase), C-terminal domain"/>
    <property type="match status" value="1"/>
</dbReference>
<gene>
    <name evidence="4" type="ORF">SAMN02744037_00272</name>
</gene>
<dbReference type="STRING" id="1123349.SAMN02744037_00272"/>
<evidence type="ECO:0000259" key="3">
    <source>
        <dbReference type="PROSITE" id="PS51782"/>
    </source>
</evidence>
<dbReference type="Gene3D" id="3.60.21.10">
    <property type="match status" value="1"/>
</dbReference>
<dbReference type="Pfam" id="PF02872">
    <property type="entry name" value="5_nucleotid_C"/>
    <property type="match status" value="1"/>
</dbReference>
<dbReference type="PANTHER" id="PTHR11575:SF24">
    <property type="entry name" value="5'-NUCLEOTIDASE"/>
    <property type="match status" value="1"/>
</dbReference>
<dbReference type="Gene3D" id="3.90.780.10">
    <property type="entry name" value="5'-Nucleotidase, C-terminal domain"/>
    <property type="match status" value="1"/>
</dbReference>
<dbReference type="InterPro" id="IPR029052">
    <property type="entry name" value="Metallo-depent_PP-like"/>
</dbReference>
<dbReference type="SMART" id="SM00257">
    <property type="entry name" value="LysM"/>
    <property type="match status" value="1"/>
</dbReference>
<keyword evidence="2" id="KW-0378">Hydrolase</keyword>
<accession>A0A1M6K366</accession>
<dbReference type="PROSITE" id="PS00786">
    <property type="entry name" value="5_NUCLEOTIDASE_2"/>
    <property type="match status" value="1"/>
</dbReference>
<dbReference type="GO" id="GO:0009166">
    <property type="term" value="P:nucleotide catabolic process"/>
    <property type="evidence" value="ECO:0007669"/>
    <property type="project" value="InterPro"/>
</dbReference>
<sequence>MNLRKRFIAYIVSFVMILTMFGQVPVAKAANEVTIDILQINDFHGSLQESGKNVGAAKLVNAIKQAKENNPNTIVLSAGDNFNGSAVSNLLYGEPVAKMMKEAGFMFSAVGNHEFDWGLDKIEKWEELSGVPFLAANIYDKNTNEPVTWADPYSIVDVDGIKLGIIGLATPETAYKTKPQNVEGIEFKNPVEVAKELVPKVKKEADIIILLTHLGGFQDKETKKITGEVADLAYVDGVDAVIAGHTHQRIAGFVNNVPIVQGYKYGRALGKISFIVDKDKKEIIKKEASLDLLYREERKATLKDDEATKKIVDEYTKKVGPILNEVIGKTITNLDHNRYDYTTSTLGQWTTDVMKKLENADIAVTNGGGLRTNIPVGDITVGKMYEVMPFDNVLSSFEMTGAQIKEIFEHGIENKEIGSVQFSGVKVEYIKGAEKGNKVVKMTLDSGEEVDLNKTYKVVTNDFMASGGDGYTIFKEAKALGETVAIRDALIQAVKEAKELNYTKEERLIVKEQKQEVKEEKVQQVKVKEPKNTIVYTVKKGDALYKIGRKYNVKWQKIAKFNSLKNPNLIFPGQQLSIPVAN</sequence>
<protein>
    <submittedName>
        <fullName evidence="4">2',3'-cyclic-nucleotide 2'-phosphodiesterase / 3'-nucleotidase</fullName>
    </submittedName>
</protein>
<reference evidence="5" key="1">
    <citation type="submission" date="2016-11" db="EMBL/GenBank/DDBJ databases">
        <authorList>
            <person name="Varghese N."/>
            <person name="Submissions S."/>
        </authorList>
    </citation>
    <scope>NUCLEOTIDE SEQUENCE [LARGE SCALE GENOMIC DNA]</scope>
    <source>
        <strain evidence="5">DSM 15518</strain>
    </source>
</reference>
<keyword evidence="5" id="KW-1185">Reference proteome</keyword>
<dbReference type="Pfam" id="PF01476">
    <property type="entry name" value="LysM"/>
    <property type="match status" value="1"/>
</dbReference>
<dbReference type="PRINTS" id="PR01607">
    <property type="entry name" value="APYRASEFAMLY"/>
</dbReference>
<keyword evidence="2" id="KW-0547">Nucleotide-binding</keyword>
<dbReference type="GO" id="GO:0046872">
    <property type="term" value="F:metal ion binding"/>
    <property type="evidence" value="ECO:0007669"/>
    <property type="project" value="InterPro"/>
</dbReference>
<comment type="similarity">
    <text evidence="2">Belongs to the 5'-nucleotidase family.</text>
</comment>
<dbReference type="InterPro" id="IPR008334">
    <property type="entry name" value="5'-Nucleotdase_C"/>
</dbReference>
<keyword evidence="1" id="KW-0732">Signal</keyword>
<dbReference type="InterPro" id="IPR006146">
    <property type="entry name" value="5'-Nucleotdase_CS"/>
</dbReference>
<dbReference type="GO" id="GO:0016788">
    <property type="term" value="F:hydrolase activity, acting on ester bonds"/>
    <property type="evidence" value="ECO:0007669"/>
    <property type="project" value="InterPro"/>
</dbReference>
<dbReference type="EMBL" id="FRAE01000006">
    <property type="protein sequence ID" value="SHJ53376.1"/>
    <property type="molecule type" value="Genomic_DNA"/>
</dbReference>
<dbReference type="InterPro" id="IPR036907">
    <property type="entry name" value="5'-Nucleotdase_C_sf"/>
</dbReference>
<dbReference type="PROSITE" id="PS51782">
    <property type="entry name" value="LYSM"/>
    <property type="match status" value="1"/>
</dbReference>
<proteinExistence type="inferred from homology"/>
<evidence type="ECO:0000313" key="4">
    <source>
        <dbReference type="EMBL" id="SHJ53376.1"/>
    </source>
</evidence>
<dbReference type="RefSeq" id="WP_200773898.1">
    <property type="nucleotide sequence ID" value="NZ_FRAE01000006.1"/>
</dbReference>
<dbReference type="Proteomes" id="UP000242497">
    <property type="component" value="Unassembled WGS sequence"/>
</dbReference>
<dbReference type="InterPro" id="IPR036779">
    <property type="entry name" value="LysM_dom_sf"/>
</dbReference>
<dbReference type="InterPro" id="IPR018392">
    <property type="entry name" value="LysM"/>
</dbReference>
<evidence type="ECO:0000256" key="1">
    <source>
        <dbReference type="ARBA" id="ARBA00022729"/>
    </source>
</evidence>
<dbReference type="InterPro" id="IPR004843">
    <property type="entry name" value="Calcineurin-like_PHP"/>
</dbReference>
<dbReference type="PANTHER" id="PTHR11575">
    <property type="entry name" value="5'-NUCLEOTIDASE-RELATED"/>
    <property type="match status" value="1"/>
</dbReference>
<dbReference type="InterPro" id="IPR006179">
    <property type="entry name" value="5_nucleotidase/apyrase"/>
</dbReference>
<dbReference type="SUPFAM" id="SSF56300">
    <property type="entry name" value="Metallo-dependent phosphatases"/>
    <property type="match status" value="1"/>
</dbReference>
<evidence type="ECO:0000256" key="2">
    <source>
        <dbReference type="RuleBase" id="RU362119"/>
    </source>
</evidence>
<dbReference type="Gene3D" id="3.10.350.10">
    <property type="entry name" value="LysM domain"/>
    <property type="match status" value="1"/>
</dbReference>
<dbReference type="GO" id="GO:0000166">
    <property type="term" value="F:nucleotide binding"/>
    <property type="evidence" value="ECO:0007669"/>
    <property type="project" value="UniProtKB-KW"/>
</dbReference>
<dbReference type="CDD" id="cd00845">
    <property type="entry name" value="MPP_UshA_N_like"/>
    <property type="match status" value="1"/>
</dbReference>
<name>A0A1M6K366_9FIRM</name>
<dbReference type="Pfam" id="PF00149">
    <property type="entry name" value="Metallophos"/>
    <property type="match status" value="1"/>
</dbReference>
<evidence type="ECO:0000313" key="5">
    <source>
        <dbReference type="Proteomes" id="UP000242497"/>
    </source>
</evidence>
<dbReference type="CDD" id="cd00118">
    <property type="entry name" value="LysM"/>
    <property type="match status" value="1"/>
</dbReference>
<dbReference type="AlphaFoldDB" id="A0A1M6K366"/>
<dbReference type="SUPFAM" id="SSF54106">
    <property type="entry name" value="LysM domain"/>
    <property type="match status" value="1"/>
</dbReference>